<evidence type="ECO:0000313" key="9">
    <source>
        <dbReference type="EMBL" id="VAW20805.1"/>
    </source>
</evidence>
<evidence type="ECO:0000256" key="4">
    <source>
        <dbReference type="ARBA" id="ARBA00022737"/>
    </source>
</evidence>
<keyword evidence="6 7" id="KW-0472">Membrane</keyword>
<dbReference type="AlphaFoldDB" id="A0A3B0TQA3"/>
<evidence type="ECO:0000256" key="3">
    <source>
        <dbReference type="ARBA" id="ARBA00022692"/>
    </source>
</evidence>
<feature type="domain" description="RCK C-terminal" evidence="8">
    <location>
        <begin position="308"/>
        <end position="393"/>
    </location>
</feature>
<gene>
    <name evidence="9" type="ORF">MNBD_ALPHA12-1594</name>
</gene>
<comment type="subcellular location">
    <subcellularLocation>
        <location evidence="1">Membrane</location>
        <topology evidence="1">Multi-pass membrane protein</topology>
    </subcellularLocation>
</comment>
<feature type="transmembrane region" description="Helical" evidence="7">
    <location>
        <begin position="151"/>
        <end position="173"/>
    </location>
</feature>
<keyword evidence="4" id="KW-0677">Repeat</keyword>
<dbReference type="SUPFAM" id="SSF116726">
    <property type="entry name" value="TrkA C-terminal domain-like"/>
    <property type="match status" value="2"/>
</dbReference>
<feature type="transmembrane region" description="Helical" evidence="7">
    <location>
        <begin position="185"/>
        <end position="211"/>
    </location>
</feature>
<dbReference type="Pfam" id="PF02080">
    <property type="entry name" value="TrkA_C"/>
    <property type="match status" value="2"/>
</dbReference>
<feature type="transmembrane region" description="Helical" evidence="7">
    <location>
        <begin position="31"/>
        <end position="49"/>
    </location>
</feature>
<sequence>MITDPSSLAMWLTFLVIGVAMAGYAMEWASLELVSLGAIVALMLLATFFPETNIRPQDLLAGFSNPALFTILALLVVGQALIQTEALTALAEYLGQLWPKHPTLVVIVVLIIAGLASSIVNNTPVVVVFIPVLASILMRRKMPAAKYMMPLSYITILGGMMTILGSSTNLLAAGVARDAGIEISFFAFAVPGAAMALAGAIYVLFIAPLIVTNNQKESPGKRSRSTQFISEIHLTPGHPLVGEKTVAGMFAKLTSLTVRAVRRGKTNFLPPFDDITLRTGDTLIIAATRSALTDALRSWRAFEGRDGLNTGAAEGENSVLLYEALVPPGSRLINNGVDQAGFMAQHDCLILGVERRSRMPRQPLSEIRLEAGDVLLMAGQREAFARLRGLQDLLVMEWSGSEIRPHGTALKAQIIFALTIGAIATGLVPMVVAAIAGAFAMIAGGCLNVRQAARAIDRKIVLLVGSSIAMAHAMASSGGADFIADVTIGQLSGVSPGFFMSGLFLVVAILTNFLSNNATAVLFTPIAIAAASRLGIDPLPLIVTVILGANASFASPIGYQTNLLVMGAGHYRFRDFILVGTPLVIIVWVVFSIVAPWYYGV</sequence>
<proteinExistence type="predicted"/>
<dbReference type="GO" id="GO:0005886">
    <property type="term" value="C:plasma membrane"/>
    <property type="evidence" value="ECO:0007669"/>
    <property type="project" value="TreeGrafter"/>
</dbReference>
<feature type="transmembrane region" description="Helical" evidence="7">
    <location>
        <begin position="518"/>
        <end position="536"/>
    </location>
</feature>
<keyword evidence="3 7" id="KW-0812">Transmembrane</keyword>
<dbReference type="PANTHER" id="PTHR43652">
    <property type="entry name" value="BASIC AMINO ACID ANTIPORTER YFCC-RELATED"/>
    <property type="match status" value="1"/>
</dbReference>
<dbReference type="EMBL" id="UOEO01000147">
    <property type="protein sequence ID" value="VAW20805.1"/>
    <property type="molecule type" value="Genomic_DNA"/>
</dbReference>
<dbReference type="InterPro" id="IPR051679">
    <property type="entry name" value="DASS-Related_Transporters"/>
</dbReference>
<dbReference type="PROSITE" id="PS51202">
    <property type="entry name" value="RCK_C"/>
    <property type="match status" value="2"/>
</dbReference>
<dbReference type="InterPro" id="IPR036721">
    <property type="entry name" value="RCK_C_sf"/>
</dbReference>
<evidence type="ECO:0000256" key="5">
    <source>
        <dbReference type="ARBA" id="ARBA00022989"/>
    </source>
</evidence>
<dbReference type="Gene3D" id="3.30.70.1450">
    <property type="entry name" value="Regulator of K+ conductance, C-terminal domain"/>
    <property type="match status" value="2"/>
</dbReference>
<accession>A0A3B0TQA3</accession>
<keyword evidence="2" id="KW-0813">Transport</keyword>
<evidence type="ECO:0000259" key="8">
    <source>
        <dbReference type="PROSITE" id="PS51202"/>
    </source>
</evidence>
<feature type="domain" description="RCK C-terminal" evidence="8">
    <location>
        <begin position="217"/>
        <end position="301"/>
    </location>
</feature>
<dbReference type="InterPro" id="IPR004680">
    <property type="entry name" value="Cit_transptr-like_dom"/>
</dbReference>
<feature type="transmembrane region" description="Helical" evidence="7">
    <location>
        <begin position="576"/>
        <end position="599"/>
    </location>
</feature>
<name>A0A3B0TQA3_9ZZZZ</name>
<evidence type="ECO:0000256" key="7">
    <source>
        <dbReference type="SAM" id="Phobius"/>
    </source>
</evidence>
<feature type="transmembrane region" description="Helical" evidence="7">
    <location>
        <begin position="61"/>
        <end position="82"/>
    </location>
</feature>
<evidence type="ECO:0000256" key="6">
    <source>
        <dbReference type="ARBA" id="ARBA00023136"/>
    </source>
</evidence>
<feature type="transmembrane region" description="Helical" evidence="7">
    <location>
        <begin position="7"/>
        <end position="25"/>
    </location>
</feature>
<keyword evidence="5 7" id="KW-1133">Transmembrane helix</keyword>
<dbReference type="GO" id="GO:0006813">
    <property type="term" value="P:potassium ion transport"/>
    <property type="evidence" value="ECO:0007669"/>
    <property type="project" value="InterPro"/>
</dbReference>
<dbReference type="InterPro" id="IPR006037">
    <property type="entry name" value="RCK_C"/>
</dbReference>
<reference evidence="9" key="1">
    <citation type="submission" date="2018-06" db="EMBL/GenBank/DDBJ databases">
        <authorList>
            <person name="Zhirakovskaya E."/>
        </authorList>
    </citation>
    <scope>NUCLEOTIDE SEQUENCE</scope>
</reference>
<dbReference type="Pfam" id="PF03600">
    <property type="entry name" value="CitMHS"/>
    <property type="match status" value="1"/>
</dbReference>
<organism evidence="9">
    <name type="scientific">hydrothermal vent metagenome</name>
    <dbReference type="NCBI Taxonomy" id="652676"/>
    <lineage>
        <taxon>unclassified sequences</taxon>
        <taxon>metagenomes</taxon>
        <taxon>ecological metagenomes</taxon>
    </lineage>
</organism>
<feature type="transmembrane region" description="Helical" evidence="7">
    <location>
        <begin position="542"/>
        <end position="564"/>
    </location>
</feature>
<feature type="transmembrane region" description="Helical" evidence="7">
    <location>
        <begin position="490"/>
        <end position="511"/>
    </location>
</feature>
<feature type="transmembrane region" description="Helical" evidence="7">
    <location>
        <begin position="102"/>
        <end position="130"/>
    </location>
</feature>
<dbReference type="PANTHER" id="PTHR43652:SF2">
    <property type="entry name" value="BASIC AMINO ACID ANTIPORTER YFCC-RELATED"/>
    <property type="match status" value="1"/>
</dbReference>
<protein>
    <recommendedName>
        <fullName evidence="8">RCK C-terminal domain-containing protein</fullName>
    </recommendedName>
</protein>
<evidence type="ECO:0000256" key="1">
    <source>
        <dbReference type="ARBA" id="ARBA00004141"/>
    </source>
</evidence>
<evidence type="ECO:0000256" key="2">
    <source>
        <dbReference type="ARBA" id="ARBA00022448"/>
    </source>
</evidence>
<dbReference type="GO" id="GO:0008324">
    <property type="term" value="F:monoatomic cation transmembrane transporter activity"/>
    <property type="evidence" value="ECO:0007669"/>
    <property type="project" value="InterPro"/>
</dbReference>